<dbReference type="Pfam" id="PF09492">
    <property type="entry name" value="Pec_lyase"/>
    <property type="match status" value="1"/>
</dbReference>
<keyword evidence="1" id="KW-0732">Signal</keyword>
<evidence type="ECO:0000313" key="2">
    <source>
        <dbReference type="EMBL" id="RZF60378.1"/>
    </source>
</evidence>
<comment type="caution">
    <text evidence="2">The sequence shown here is derived from an EMBL/GenBank/DDBJ whole genome shotgun (WGS) entry which is preliminary data.</text>
</comment>
<organism evidence="2 3">
    <name type="scientific">Sphingobacterium corticibacterium</name>
    <dbReference type="NCBI Taxonomy" id="2484746"/>
    <lineage>
        <taxon>Bacteria</taxon>
        <taxon>Pseudomonadati</taxon>
        <taxon>Bacteroidota</taxon>
        <taxon>Sphingobacteriia</taxon>
        <taxon>Sphingobacteriales</taxon>
        <taxon>Sphingobacteriaceae</taxon>
        <taxon>Sphingobacterium</taxon>
    </lineage>
</organism>
<dbReference type="EMBL" id="SGIT01000002">
    <property type="protein sequence ID" value="RZF60378.1"/>
    <property type="molecule type" value="Genomic_DNA"/>
</dbReference>
<feature type="chain" id="PRO_5020601142" evidence="1">
    <location>
        <begin position="21"/>
        <end position="379"/>
    </location>
</feature>
<gene>
    <name evidence="2" type="primary">pelA</name>
    <name evidence="2" type="ORF">EWE74_14840</name>
</gene>
<sequence>MIRNYFCILVMLLASAIVIGQDRPNSTTQNYLRMRWTTVATGMPTDWYGTDEAKRIAENVLVSQKDIGGWVKNQPYHHVFSDSLRTYYKRTKNDVGGTFDNGSTISELRFLAKVYTHFKDERYKEAFNKGLDYIFLAQYDNGGWPQFYPVRDAGEETRTDRTVPYSMHITYNDNAMVNIMNFLKDIYADVPEFAPLKIAPDTKDKARKAFDRGIDCILKTQISVNAKPTVWCAQHHYKTLAPVKARSYELASFSGSESVGIVALLMDIDHPSAAVIAAVDGACTWFEQNKIEGIRVERQRDQQGNRNTVVVTDKKAPPIWARFYDLETAKPYFCDRDGIKKHALDEIGAERRNGYSWYTNAPQHVLDAQSEWHKKWGVD</sequence>
<dbReference type="EC" id="4.2.2.2" evidence="2"/>
<dbReference type="SUPFAM" id="SSF81853">
    <property type="entry name" value="Family 10 polysaccharide lyase"/>
    <property type="match status" value="1"/>
</dbReference>
<reference evidence="2 3" key="1">
    <citation type="submission" date="2019-02" db="EMBL/GenBank/DDBJ databases">
        <authorList>
            <person name="Li Y."/>
        </authorList>
    </citation>
    <scope>NUCLEOTIDE SEQUENCE [LARGE SCALE GENOMIC DNA]</scope>
    <source>
        <strain evidence="2 3">30C10-4-7</strain>
    </source>
</reference>
<evidence type="ECO:0000313" key="3">
    <source>
        <dbReference type="Proteomes" id="UP000292855"/>
    </source>
</evidence>
<evidence type="ECO:0000256" key="1">
    <source>
        <dbReference type="SAM" id="SignalP"/>
    </source>
</evidence>
<dbReference type="GO" id="GO:0030570">
    <property type="term" value="F:pectate lyase activity"/>
    <property type="evidence" value="ECO:0007669"/>
    <property type="project" value="UniProtKB-EC"/>
</dbReference>
<keyword evidence="2" id="KW-0456">Lyase</keyword>
<dbReference type="OrthoDB" id="9804686at2"/>
<name>A0A4V2DC62_9SPHI</name>
<feature type="signal peptide" evidence="1">
    <location>
        <begin position="1"/>
        <end position="20"/>
    </location>
</feature>
<keyword evidence="3" id="KW-1185">Reference proteome</keyword>
<accession>A0A4V2DC62</accession>
<dbReference type="Proteomes" id="UP000292855">
    <property type="component" value="Unassembled WGS sequence"/>
</dbReference>
<proteinExistence type="predicted"/>
<dbReference type="InterPro" id="IPR012669">
    <property type="entry name" value="Pectate_lyase"/>
</dbReference>
<protein>
    <submittedName>
        <fullName evidence="2">Pectate lyase</fullName>
        <ecNumber evidence="2">4.2.2.2</ecNumber>
    </submittedName>
</protein>
<dbReference type="Gene3D" id="1.50.10.20">
    <property type="match status" value="1"/>
</dbReference>
<dbReference type="AlphaFoldDB" id="A0A4V2DC62"/>
<dbReference type="NCBIfam" id="TIGR02474">
    <property type="entry name" value="pec_lyase"/>
    <property type="match status" value="1"/>
</dbReference>